<keyword evidence="5" id="KW-0552">Olfaction</keyword>
<dbReference type="GO" id="GO:0005886">
    <property type="term" value="C:plasma membrane"/>
    <property type="evidence" value="ECO:0007669"/>
    <property type="project" value="UniProtKB-SubCell"/>
</dbReference>
<dbReference type="GO" id="GO:0007165">
    <property type="term" value="P:signal transduction"/>
    <property type="evidence" value="ECO:0007669"/>
    <property type="project" value="UniProtKB-KW"/>
</dbReference>
<dbReference type="PANTHER" id="PTHR21137:SF35">
    <property type="entry name" value="ODORANT RECEPTOR 19A-RELATED"/>
    <property type="match status" value="1"/>
</dbReference>
<dbReference type="PANTHER" id="PTHR21137">
    <property type="entry name" value="ODORANT RECEPTOR"/>
    <property type="match status" value="1"/>
</dbReference>
<organism evidence="11">
    <name type="scientific">Papilio xuthus</name>
    <name type="common">Asian swallowtail butterfly</name>
    <dbReference type="NCBI Taxonomy" id="66420"/>
    <lineage>
        <taxon>Eukaryota</taxon>
        <taxon>Metazoa</taxon>
        <taxon>Ecdysozoa</taxon>
        <taxon>Arthropoda</taxon>
        <taxon>Hexapoda</taxon>
        <taxon>Insecta</taxon>
        <taxon>Pterygota</taxon>
        <taxon>Neoptera</taxon>
        <taxon>Endopterygota</taxon>
        <taxon>Lepidoptera</taxon>
        <taxon>Glossata</taxon>
        <taxon>Ditrysia</taxon>
        <taxon>Papilionoidea</taxon>
        <taxon>Papilionidae</taxon>
        <taxon>Papilioninae</taxon>
        <taxon>Papilio</taxon>
    </lineage>
</organism>
<evidence type="ECO:0000256" key="6">
    <source>
        <dbReference type="ARBA" id="ARBA00022989"/>
    </source>
</evidence>
<dbReference type="GeneID" id="106123648"/>
<evidence type="ECO:0000256" key="9">
    <source>
        <dbReference type="ARBA" id="ARBA00023224"/>
    </source>
</evidence>
<dbReference type="GO" id="GO:0004984">
    <property type="term" value="F:olfactory receptor activity"/>
    <property type="evidence" value="ECO:0007669"/>
    <property type="project" value="InterPro"/>
</dbReference>
<keyword evidence="3" id="KW-0716">Sensory transduction</keyword>
<evidence type="ECO:0000256" key="2">
    <source>
        <dbReference type="ARBA" id="ARBA00022475"/>
    </source>
</evidence>
<keyword evidence="8" id="KW-0675">Receptor</keyword>
<evidence type="ECO:0000256" key="3">
    <source>
        <dbReference type="ARBA" id="ARBA00022606"/>
    </source>
</evidence>
<keyword evidence="9" id="KW-0807">Transducer</keyword>
<keyword evidence="2" id="KW-1003">Cell membrane</keyword>
<dbReference type="KEGG" id="pxu:106123648"/>
<dbReference type="Pfam" id="PF02949">
    <property type="entry name" value="7tm_6"/>
    <property type="match status" value="1"/>
</dbReference>
<evidence type="ECO:0000256" key="8">
    <source>
        <dbReference type="ARBA" id="ARBA00023170"/>
    </source>
</evidence>
<proteinExistence type="predicted"/>
<dbReference type="InterPro" id="IPR004117">
    <property type="entry name" value="7tm6_olfct_rcpt"/>
</dbReference>
<feature type="transmembrane region" description="Helical" evidence="10">
    <location>
        <begin position="271"/>
        <end position="292"/>
    </location>
</feature>
<comment type="subcellular location">
    <subcellularLocation>
        <location evidence="1">Cell membrane</location>
        <topology evidence="1">Multi-pass membrane protein</topology>
    </subcellularLocation>
</comment>
<dbReference type="RefSeq" id="XP_013175517.1">
    <property type="nucleotide sequence ID" value="XM_013320063.1"/>
</dbReference>
<evidence type="ECO:0000256" key="4">
    <source>
        <dbReference type="ARBA" id="ARBA00022692"/>
    </source>
</evidence>
<gene>
    <name evidence="11" type="primary">LOC106123648</name>
</gene>
<evidence type="ECO:0000256" key="7">
    <source>
        <dbReference type="ARBA" id="ARBA00023136"/>
    </source>
</evidence>
<dbReference type="AlphaFoldDB" id="A0AAJ7EFL9"/>
<name>A0AAJ7EFL9_PAPXU</name>
<keyword evidence="4 10" id="KW-0812">Transmembrane</keyword>
<feature type="transmembrane region" description="Helical" evidence="10">
    <location>
        <begin position="166"/>
        <end position="194"/>
    </location>
</feature>
<dbReference type="CTD" id="692473"/>
<reference evidence="11" key="1">
    <citation type="submission" date="2025-08" db="UniProtKB">
        <authorList>
            <consortium name="RefSeq"/>
        </authorList>
    </citation>
    <scope>IDENTIFICATION</scope>
</reference>
<dbReference type="Proteomes" id="UP000694872">
    <property type="component" value="Unplaced"/>
</dbReference>
<feature type="transmembrane region" description="Helical" evidence="10">
    <location>
        <begin position="48"/>
        <end position="67"/>
    </location>
</feature>
<keyword evidence="7 10" id="KW-0472">Membrane</keyword>
<evidence type="ECO:0000256" key="10">
    <source>
        <dbReference type="SAM" id="Phobius"/>
    </source>
</evidence>
<evidence type="ECO:0000313" key="11">
    <source>
        <dbReference type="RefSeq" id="XP_013175517.1"/>
    </source>
</evidence>
<feature type="transmembrane region" description="Helical" evidence="10">
    <location>
        <begin position="103"/>
        <end position="122"/>
    </location>
</feature>
<evidence type="ECO:0000256" key="5">
    <source>
        <dbReference type="ARBA" id="ARBA00022725"/>
    </source>
</evidence>
<feature type="transmembrane region" description="Helical" evidence="10">
    <location>
        <begin position="73"/>
        <end position="91"/>
    </location>
</feature>
<protein>
    <submittedName>
        <fullName evidence="11">Uncharacterized protein LOC106123648</fullName>
    </submittedName>
</protein>
<accession>A0AAJ7EFL9</accession>
<evidence type="ECO:0000256" key="1">
    <source>
        <dbReference type="ARBA" id="ARBA00004651"/>
    </source>
</evidence>
<sequence length="580" mass="66162">MASKIYILQSPKDQTFYRNFATLITSFPLGNREWWGYKKPNKFQKIHSRFVIIFAPICIVSQIIYVILNYNNIPFRIFSTILSIFPVACVTNNVVKAERYTRFAICFLTFSLITDGLLWIIVPLRHYTHNIEEIKNQTVMLQTLSYYWMPYDYTYNIRNWAITHLINSYICITACTIIIVFNSLNYMFVFHIIGHIQMFKDKCRTEFCNTLSDNVTREKLISLIKDHSFIIEVFNDMKNAFGYNVTGSYCHNLLSDSFLLYQIMFGNKEDWLLYGLMVFVYLGGLILMSLVLEEIRRESDDMADDIYSIPWENMSIPNQKTLMMMLARAQPVLEFISAGGLRAGVRPTISIIKSTFTYYVMLKTSIKVNYHRTTFSLAVSLRLGARTNEPHRCRCGVDVDPLGHHGLACRRSAGRIPRHAALNDVIRRALASSGVPAVLEPNGIARDDGKRPDGMTLIPWKNGRSLVWDATCVDTVAPSHVRATARKAGAAAATAEINKRRKYAALADPYIFAPFAVETLGPWGAEARRLFKEISARLIDASGDPRAGAHFGQRCLIHFTFNSMHEQSYSLAILIDFTLV</sequence>
<keyword evidence="6 10" id="KW-1133">Transmembrane helix</keyword>
<dbReference type="GO" id="GO:0005549">
    <property type="term" value="F:odorant binding"/>
    <property type="evidence" value="ECO:0007669"/>
    <property type="project" value="InterPro"/>
</dbReference>